<name>A0ABD1YFZ7_9MARC</name>
<feature type="region of interest" description="Disordered" evidence="1">
    <location>
        <begin position="116"/>
        <end position="171"/>
    </location>
</feature>
<evidence type="ECO:0000256" key="1">
    <source>
        <dbReference type="SAM" id="MobiDB-lite"/>
    </source>
</evidence>
<protein>
    <submittedName>
        <fullName evidence="2">Uncharacterized protein</fullName>
    </submittedName>
</protein>
<feature type="compositionally biased region" description="Polar residues" evidence="1">
    <location>
        <begin position="147"/>
        <end position="163"/>
    </location>
</feature>
<dbReference type="Proteomes" id="UP001605036">
    <property type="component" value="Unassembled WGS sequence"/>
</dbReference>
<keyword evidence="3" id="KW-1185">Reference proteome</keyword>
<organism evidence="2 3">
    <name type="scientific">Riccia fluitans</name>
    <dbReference type="NCBI Taxonomy" id="41844"/>
    <lineage>
        <taxon>Eukaryota</taxon>
        <taxon>Viridiplantae</taxon>
        <taxon>Streptophyta</taxon>
        <taxon>Embryophyta</taxon>
        <taxon>Marchantiophyta</taxon>
        <taxon>Marchantiopsida</taxon>
        <taxon>Marchantiidae</taxon>
        <taxon>Marchantiales</taxon>
        <taxon>Ricciaceae</taxon>
        <taxon>Riccia</taxon>
    </lineage>
</organism>
<dbReference type="AlphaFoldDB" id="A0ABD1YFZ7"/>
<evidence type="ECO:0000313" key="2">
    <source>
        <dbReference type="EMBL" id="KAL2629455.1"/>
    </source>
</evidence>
<reference evidence="2 3" key="1">
    <citation type="submission" date="2024-09" db="EMBL/GenBank/DDBJ databases">
        <title>Chromosome-scale assembly of Riccia fluitans.</title>
        <authorList>
            <person name="Paukszto L."/>
            <person name="Sawicki J."/>
            <person name="Karawczyk K."/>
            <person name="Piernik-Szablinska J."/>
            <person name="Szczecinska M."/>
            <person name="Mazdziarz M."/>
        </authorList>
    </citation>
    <scope>NUCLEOTIDE SEQUENCE [LARGE SCALE GENOMIC DNA]</scope>
    <source>
        <strain evidence="2">Rf_01</strain>
        <tissue evidence="2">Aerial parts of the thallus</tissue>
    </source>
</reference>
<comment type="caution">
    <text evidence="2">The sequence shown here is derived from an EMBL/GenBank/DDBJ whole genome shotgun (WGS) entry which is preliminary data.</text>
</comment>
<dbReference type="EMBL" id="JBHFFA010000004">
    <property type="protein sequence ID" value="KAL2629455.1"/>
    <property type="molecule type" value="Genomic_DNA"/>
</dbReference>
<gene>
    <name evidence="2" type="ORF">R1flu_014141</name>
</gene>
<accession>A0ABD1YFZ7</accession>
<proteinExistence type="predicted"/>
<evidence type="ECO:0000313" key="3">
    <source>
        <dbReference type="Proteomes" id="UP001605036"/>
    </source>
</evidence>
<sequence length="185" mass="20651">MPAIVPFDPQVLRNKLDSFVKRYKTEKQKQSQTGAAPSEWEYFTQMHRIRGASLKENGIPFPLDGGHDLIDTTAKQAKFPISDESQEVIAASGMMSDPFPSSGKSISEMLLNEDEHEHGGMDLPDAAPQSPGRRQFSTNELDIPIDRTTTPPRSSPQQVNFDSRGSESKYNVKDNVLIITTESWQ</sequence>